<evidence type="ECO:0000313" key="8">
    <source>
        <dbReference type="Proteomes" id="UP001307849"/>
    </source>
</evidence>
<dbReference type="SUPFAM" id="SSF52540">
    <property type="entry name" value="P-loop containing nucleoside triphosphate hydrolases"/>
    <property type="match status" value="1"/>
</dbReference>
<feature type="repeat" description="ANK" evidence="3">
    <location>
        <begin position="1029"/>
        <end position="1061"/>
    </location>
</feature>
<accession>A0AAN8NF34</accession>
<dbReference type="PRINTS" id="PR01415">
    <property type="entry name" value="ANKYRIN"/>
</dbReference>
<feature type="repeat" description="ANK" evidence="3">
    <location>
        <begin position="897"/>
        <end position="929"/>
    </location>
</feature>
<feature type="repeat" description="ANK" evidence="3">
    <location>
        <begin position="996"/>
        <end position="1028"/>
    </location>
</feature>
<feature type="domain" description="Nucleoside phosphorylase" evidence="4">
    <location>
        <begin position="27"/>
        <end position="167"/>
    </location>
</feature>
<dbReference type="InterPro" id="IPR056884">
    <property type="entry name" value="NPHP3-like_N"/>
</dbReference>
<dbReference type="GO" id="GO:0003824">
    <property type="term" value="F:catalytic activity"/>
    <property type="evidence" value="ECO:0007669"/>
    <property type="project" value="InterPro"/>
</dbReference>
<evidence type="ECO:0000313" key="7">
    <source>
        <dbReference type="EMBL" id="KAK6514351.1"/>
    </source>
</evidence>
<proteinExistence type="predicted"/>
<dbReference type="InterPro" id="IPR035994">
    <property type="entry name" value="Nucleoside_phosphorylase_sf"/>
</dbReference>
<protein>
    <recommendedName>
        <fullName evidence="9">Nucleoside phosphorylase domain-containing protein</fullName>
    </recommendedName>
</protein>
<evidence type="ECO:0000256" key="2">
    <source>
        <dbReference type="ARBA" id="ARBA00023043"/>
    </source>
</evidence>
<reference evidence="7 8" key="1">
    <citation type="submission" date="2019-10" db="EMBL/GenBank/DDBJ databases">
        <authorList>
            <person name="Palmer J.M."/>
        </authorList>
    </citation>
    <scope>NUCLEOTIDE SEQUENCE [LARGE SCALE GENOMIC DNA]</scope>
    <source>
        <strain evidence="7 8">TWF506</strain>
    </source>
</reference>
<dbReference type="InterPro" id="IPR027417">
    <property type="entry name" value="P-loop_NTPase"/>
</dbReference>
<feature type="repeat" description="ANK" evidence="3">
    <location>
        <begin position="1099"/>
        <end position="1131"/>
    </location>
</feature>
<gene>
    <name evidence="7" type="ORF">TWF506_008747</name>
</gene>
<dbReference type="Pfam" id="PF24883">
    <property type="entry name" value="NPHP3_N"/>
    <property type="match status" value="1"/>
</dbReference>
<evidence type="ECO:0008006" key="9">
    <source>
        <dbReference type="Google" id="ProtNLM"/>
    </source>
</evidence>
<dbReference type="PANTHER" id="PTHR24126:SF14">
    <property type="entry name" value="ANK_REP_REGION DOMAIN-CONTAINING PROTEIN"/>
    <property type="match status" value="1"/>
</dbReference>
<comment type="caution">
    <text evidence="7">The sequence shown here is derived from an EMBL/GenBank/DDBJ whole genome shotgun (WGS) entry which is preliminary data.</text>
</comment>
<dbReference type="InterPro" id="IPR000845">
    <property type="entry name" value="Nucleoside_phosphorylase_d"/>
</dbReference>
<keyword evidence="8" id="KW-1185">Reference proteome</keyword>
<dbReference type="PROSITE" id="PS50088">
    <property type="entry name" value="ANK_REPEAT"/>
    <property type="match status" value="9"/>
</dbReference>
<evidence type="ECO:0000259" key="5">
    <source>
        <dbReference type="Pfam" id="PF22939"/>
    </source>
</evidence>
<feature type="repeat" description="ANK" evidence="3">
    <location>
        <begin position="963"/>
        <end position="995"/>
    </location>
</feature>
<dbReference type="InterPro" id="IPR036770">
    <property type="entry name" value="Ankyrin_rpt-contain_sf"/>
</dbReference>
<feature type="repeat" description="ANK" evidence="3">
    <location>
        <begin position="930"/>
        <end position="962"/>
    </location>
</feature>
<dbReference type="SMART" id="SM00248">
    <property type="entry name" value="ANK"/>
    <property type="match status" value="12"/>
</dbReference>
<evidence type="ECO:0000259" key="4">
    <source>
        <dbReference type="Pfam" id="PF01048"/>
    </source>
</evidence>
<dbReference type="PROSITE" id="PS50297">
    <property type="entry name" value="ANK_REP_REGION"/>
    <property type="match status" value="8"/>
</dbReference>
<organism evidence="7 8">
    <name type="scientific">Arthrobotrys conoides</name>
    <dbReference type="NCBI Taxonomy" id="74498"/>
    <lineage>
        <taxon>Eukaryota</taxon>
        <taxon>Fungi</taxon>
        <taxon>Dikarya</taxon>
        <taxon>Ascomycota</taxon>
        <taxon>Pezizomycotina</taxon>
        <taxon>Orbiliomycetes</taxon>
        <taxon>Orbiliales</taxon>
        <taxon>Orbiliaceae</taxon>
        <taxon>Arthrobotrys</taxon>
    </lineage>
</organism>
<dbReference type="PANTHER" id="PTHR24126">
    <property type="entry name" value="ANKYRIN REPEAT, PH AND SEC7 DOMAIN CONTAINING PROTEIN SECG-RELATED"/>
    <property type="match status" value="1"/>
</dbReference>
<feature type="domain" description="GPI inositol-deacylase winged helix" evidence="5">
    <location>
        <begin position="684"/>
        <end position="760"/>
    </location>
</feature>
<dbReference type="EMBL" id="JAVHJM010000005">
    <property type="protein sequence ID" value="KAK6514351.1"/>
    <property type="molecule type" value="Genomic_DNA"/>
</dbReference>
<feature type="repeat" description="ANK" evidence="3">
    <location>
        <begin position="1229"/>
        <end position="1267"/>
    </location>
</feature>
<dbReference type="Pfam" id="PF22939">
    <property type="entry name" value="WHD_GPIID"/>
    <property type="match status" value="1"/>
</dbReference>
<dbReference type="Pfam" id="PF01048">
    <property type="entry name" value="PNP_UDP_1"/>
    <property type="match status" value="1"/>
</dbReference>
<dbReference type="SUPFAM" id="SSF53167">
    <property type="entry name" value="Purine and uridine phosphorylases"/>
    <property type="match status" value="1"/>
</dbReference>
<feature type="domain" description="Nephrocystin 3-like N-terminal" evidence="6">
    <location>
        <begin position="405"/>
        <end position="571"/>
    </location>
</feature>
<evidence type="ECO:0000256" key="1">
    <source>
        <dbReference type="ARBA" id="ARBA00022737"/>
    </source>
</evidence>
<feature type="repeat" description="ANK" evidence="3">
    <location>
        <begin position="1066"/>
        <end position="1098"/>
    </location>
</feature>
<evidence type="ECO:0000259" key="6">
    <source>
        <dbReference type="Pfam" id="PF24883"/>
    </source>
</evidence>
<dbReference type="InterPro" id="IPR002110">
    <property type="entry name" value="Ankyrin_rpt"/>
</dbReference>
<keyword evidence="1" id="KW-0677">Repeat</keyword>
<evidence type="ECO:0000256" key="3">
    <source>
        <dbReference type="PROSITE-ProRule" id="PRU00023"/>
    </source>
</evidence>
<dbReference type="SUPFAM" id="SSF48403">
    <property type="entry name" value="Ankyrin repeat"/>
    <property type="match status" value="2"/>
</dbReference>
<sequence>MDTTTELNTAHDEPPTIRKSHHDYTVGWVCALPKEQTAAFAMLDKQHLNLPTPSTDKNSYILGEIHGHNIVIACLPAGQIGNNPAVAVATRMISTFQSIRFGLMVGIGGGIPPRVRLGDVVVSIPFGQHPGVVQWDFGKMEKEFIRTGSLHPPPTLLLTATTILRTMAEAKGTQIPTYMEGIRKNHPRLAYKYTWNKSLEDPYANGGQGAEAKLFMWIWRAFVALVNFLFGRSLLVPPSRPEPQSDERALYTEAEIKHRKPSVHYGLIASGNQVIKNAKVRDSVSKSLGGNILCFEMEAAGLMADFPCIVIRGICDYADSKKAKDWQEYAAAVAAAYAKELLSHVQPLEVHEGKPAKEIMSQVLDYTKAIKHRLDQEEDRQVLDWLTKVDYGSRQSDILRKRQPDTGIWFLNSPEYQSWLSSQGKQILFCPGIPGAGKTVLTSIVIDHLIAWFTDDKTVGFGYIYCNFKETNQQKIEHFLSSLLKQLAQTHTPLPDAVRDIYNKHNSRGTAPLGEIIKTLHTVAATYSKVYIIVDALDECQEDDDCRTNLISALLELYNRGDGIKLFITSRPIPDIEREFLGSLSKTIRARDEDVRKYLLEKVYKSKNTKIRECGDIVVMKILEAVDGMFLLANLYFQSVSTKTTTKRIKAALEALNKNSGSDSNAYQLAYDGAMERIESHNKDSKELAKQVLTWIVYGMRPLSASELQCALAVEIGAPDFDEENIPDINRMISVCAGLVTMEEKSRQLRLVHYTAQEYFEFHPQTLSSNCHTDILEVCVTYLSYNTFEAGPCEPWSLVEKRLESHPLYEYAAQKWPYHAHKSSIRAAPLVMGLLKNQNKLWASNQLQHFDDMRQNAPDFLGMDVTGLCFAACFGLKDPVAAFLSIGADTEIKESGWGRTPLSWATAHGNETVAKLLLESGANIEAKDDYNYTPLLLAVQYRREALVRLLTKRGANLEVQIDQLRTPLMLAIGEGQISIANILLESGANIEAKDVFGRTSLIYAADEGHLEIVKALLHKGADIEAKDGNRRSPLFAAITDGHTAVVELLLNSGADLNGTEPPNSPFVHSSLSAAALRGEVAIVGLLIDKGTDIETKDCMERTPLSLAAFNGWEAVVALLIKKGADIEARDNQGRTPLFLAAYEGRKSGELVRPRAGVEYFDIETENMEGFAEMFKNTTVVELLLDRGADIEARDYWGWTPLLSASRSRLPAIVKLLIERGADIEAKDNQGRTPLLMAVLGSNSPWGLGPIVVKLLLYSGADPEVRDNEGKTSRDIALERGNEEIVELLDQACKLPSATKKALIYDPSFRTTESSIPINQTTDAHDQRV</sequence>
<dbReference type="Gene3D" id="1.25.40.20">
    <property type="entry name" value="Ankyrin repeat-containing domain"/>
    <property type="match status" value="3"/>
</dbReference>
<dbReference type="InterPro" id="IPR054471">
    <property type="entry name" value="GPIID_WHD"/>
</dbReference>
<name>A0AAN8NF34_9PEZI</name>
<dbReference type="Pfam" id="PF12796">
    <property type="entry name" value="Ank_2"/>
    <property type="match status" value="4"/>
</dbReference>
<dbReference type="Proteomes" id="UP001307849">
    <property type="component" value="Unassembled WGS sequence"/>
</dbReference>
<feature type="repeat" description="ANK" evidence="3">
    <location>
        <begin position="1196"/>
        <end position="1228"/>
    </location>
</feature>
<dbReference type="GO" id="GO:0009116">
    <property type="term" value="P:nucleoside metabolic process"/>
    <property type="evidence" value="ECO:0007669"/>
    <property type="project" value="InterPro"/>
</dbReference>
<dbReference type="Gene3D" id="3.40.50.1580">
    <property type="entry name" value="Nucleoside phosphorylase domain"/>
    <property type="match status" value="1"/>
</dbReference>
<keyword evidence="2 3" id="KW-0040">ANK repeat</keyword>
<dbReference type="Gene3D" id="3.40.50.300">
    <property type="entry name" value="P-loop containing nucleotide triphosphate hydrolases"/>
    <property type="match status" value="1"/>
</dbReference>